<comment type="function">
    <text evidence="2">Component of the dihydroxyacetone kinase complex, which is responsible for the phosphoenolpyruvate (PEP)-dependent phosphorylation of dihydroxyacetone. DhaM serves as the phosphoryl donor. Is phosphorylated by phosphoenolpyruvate in an EI- and HPr-dependent reaction, and a phosphorelay system on histidine residues finally leads to phosphoryl transfer to DhaL and dihydroxyacetone.</text>
</comment>
<dbReference type="PANTHER" id="PTHR38594:SF1">
    <property type="entry name" value="PEP-DEPENDENT DIHYDROXYACETONE KINASE, PHOSPHORYL DONOR SUBUNIT DHAM"/>
    <property type="match status" value="1"/>
</dbReference>
<dbReference type="AlphaFoldDB" id="A0A5C8NIU2"/>
<evidence type="ECO:0000259" key="6">
    <source>
        <dbReference type="PROSITE" id="PS51096"/>
    </source>
</evidence>
<dbReference type="InterPro" id="IPR004701">
    <property type="entry name" value="PTS_EIIA_man-typ"/>
</dbReference>
<dbReference type="PROSITE" id="PS51096">
    <property type="entry name" value="PTS_EIIA_TYPE_4"/>
    <property type="match status" value="1"/>
</dbReference>
<dbReference type="OrthoDB" id="7065393at2"/>
<evidence type="ECO:0000256" key="4">
    <source>
        <dbReference type="ARBA" id="ARBA00022679"/>
    </source>
</evidence>
<accession>A0A5C8NIU2</accession>
<name>A0A5C8NIU2_9BACI</name>
<dbReference type="EMBL" id="VDUW01000010">
    <property type="protein sequence ID" value="TXL61719.1"/>
    <property type="molecule type" value="Genomic_DNA"/>
</dbReference>
<gene>
    <name evidence="7" type="primary">dhaM</name>
    <name evidence="7" type="ORF">FHP05_12620</name>
</gene>
<evidence type="ECO:0000256" key="2">
    <source>
        <dbReference type="ARBA" id="ARBA00002788"/>
    </source>
</evidence>
<dbReference type="EC" id="2.7.1.121" evidence="3"/>
<keyword evidence="4 7" id="KW-0808">Transferase</keyword>
<sequence>MEYVGIVLISHSPDVVKGIKEIIRQVIKDVPVEVAGGTDDGEIGTSIDKISAAIDTAYTDKGVLLFYDLGSAKMNAELAIEISEKENIFLIEAPLLEGAYVATVESSIGKSITEIQKSIIKHFPTK</sequence>
<comment type="catalytic activity">
    <reaction evidence="1">
        <text>dihydroxyacetone + phosphoenolpyruvate = dihydroxyacetone phosphate + pyruvate</text>
        <dbReference type="Rhea" id="RHEA:18381"/>
        <dbReference type="ChEBI" id="CHEBI:15361"/>
        <dbReference type="ChEBI" id="CHEBI:16016"/>
        <dbReference type="ChEBI" id="CHEBI:57642"/>
        <dbReference type="ChEBI" id="CHEBI:58702"/>
        <dbReference type="EC" id="2.7.1.121"/>
    </reaction>
</comment>
<dbReference type="Pfam" id="PF03610">
    <property type="entry name" value="EIIA-man"/>
    <property type="match status" value="1"/>
</dbReference>
<keyword evidence="7" id="KW-0418">Kinase</keyword>
<keyword evidence="8" id="KW-1185">Reference proteome</keyword>
<dbReference type="SUPFAM" id="SSF53062">
    <property type="entry name" value="PTS system fructose IIA component-like"/>
    <property type="match status" value="1"/>
</dbReference>
<dbReference type="Proteomes" id="UP000321574">
    <property type="component" value="Unassembled WGS sequence"/>
</dbReference>
<dbReference type="GO" id="GO:0047324">
    <property type="term" value="F:phosphoenolpyruvate-glycerone phosphotransferase activity"/>
    <property type="evidence" value="ECO:0007669"/>
    <property type="project" value="UniProtKB-EC"/>
</dbReference>
<comment type="subunit">
    <text evidence="5">Homodimer. The dihydroxyacetone kinase complex is composed of a homodimer of DhaM, a homodimer of DhaK and the subunit DhaL.</text>
</comment>
<comment type="caution">
    <text evidence="7">The sequence shown here is derived from an EMBL/GenBank/DDBJ whole genome shotgun (WGS) entry which is preliminary data.</text>
</comment>
<feature type="domain" description="PTS EIIA type-4" evidence="6">
    <location>
        <begin position="3"/>
        <end position="126"/>
    </location>
</feature>
<evidence type="ECO:0000256" key="1">
    <source>
        <dbReference type="ARBA" id="ARBA00001113"/>
    </source>
</evidence>
<dbReference type="PANTHER" id="PTHR38594">
    <property type="entry name" value="PEP-DEPENDENT DIHYDROXYACETONE KINASE, PHOSPHORYL DONOR SUBUNIT DHAM"/>
    <property type="match status" value="1"/>
</dbReference>
<protein>
    <recommendedName>
        <fullName evidence="3">phosphoenolpyruvate--glycerone phosphotransferase</fullName>
        <ecNumber evidence="3">2.7.1.121</ecNumber>
    </recommendedName>
</protein>
<dbReference type="RefSeq" id="WP_147668776.1">
    <property type="nucleotide sequence ID" value="NZ_VDUW01000010.1"/>
</dbReference>
<dbReference type="GO" id="GO:0009401">
    <property type="term" value="P:phosphoenolpyruvate-dependent sugar phosphotransferase system"/>
    <property type="evidence" value="ECO:0007669"/>
    <property type="project" value="InterPro"/>
</dbReference>
<proteinExistence type="predicted"/>
<reference evidence="7 8" key="1">
    <citation type="submission" date="2019-06" db="EMBL/GenBank/DDBJ databases">
        <title>Cerasibacillus sp. nov., isolated from maize field.</title>
        <authorList>
            <person name="Lin S.-Y."/>
            <person name="Tsai C.-F."/>
            <person name="Young C.-C."/>
        </authorList>
    </citation>
    <scope>NUCLEOTIDE SEQUENCE [LARGE SCALE GENOMIC DNA]</scope>
    <source>
        <strain evidence="7 8">CC-CFT480</strain>
    </source>
</reference>
<dbReference type="GO" id="GO:0016020">
    <property type="term" value="C:membrane"/>
    <property type="evidence" value="ECO:0007669"/>
    <property type="project" value="InterPro"/>
</dbReference>
<organism evidence="7 8">
    <name type="scientific">Cerasibacillus terrae</name>
    <dbReference type="NCBI Taxonomy" id="2498845"/>
    <lineage>
        <taxon>Bacteria</taxon>
        <taxon>Bacillati</taxon>
        <taxon>Bacillota</taxon>
        <taxon>Bacilli</taxon>
        <taxon>Bacillales</taxon>
        <taxon>Bacillaceae</taxon>
        <taxon>Cerasibacillus</taxon>
    </lineage>
</organism>
<dbReference type="InterPro" id="IPR039643">
    <property type="entry name" value="DhaM"/>
</dbReference>
<dbReference type="NCBIfam" id="TIGR02364">
    <property type="entry name" value="dha_pts"/>
    <property type="match status" value="1"/>
</dbReference>
<dbReference type="Gene3D" id="3.40.50.510">
    <property type="entry name" value="Phosphotransferase system, mannose-type IIA component"/>
    <property type="match status" value="1"/>
</dbReference>
<dbReference type="GO" id="GO:0019563">
    <property type="term" value="P:glycerol catabolic process"/>
    <property type="evidence" value="ECO:0007669"/>
    <property type="project" value="InterPro"/>
</dbReference>
<evidence type="ECO:0000313" key="7">
    <source>
        <dbReference type="EMBL" id="TXL61719.1"/>
    </source>
</evidence>
<dbReference type="InterPro" id="IPR012844">
    <property type="entry name" value="DhaM_N"/>
</dbReference>
<dbReference type="InterPro" id="IPR036662">
    <property type="entry name" value="PTS_EIIA_man-typ_sf"/>
</dbReference>
<evidence type="ECO:0000256" key="3">
    <source>
        <dbReference type="ARBA" id="ARBA00012095"/>
    </source>
</evidence>
<evidence type="ECO:0000256" key="5">
    <source>
        <dbReference type="ARBA" id="ARBA00046577"/>
    </source>
</evidence>
<evidence type="ECO:0000313" key="8">
    <source>
        <dbReference type="Proteomes" id="UP000321574"/>
    </source>
</evidence>